<dbReference type="RefSeq" id="WP_093833448.1">
    <property type="nucleotide sequence ID" value="NZ_FOLQ01000023.1"/>
</dbReference>
<dbReference type="OrthoDB" id="9821338at2"/>
<protein>
    <submittedName>
        <fullName evidence="1">Uncharacterized protein</fullName>
    </submittedName>
</protein>
<organism evidence="1 2">
    <name type="scientific">Spirosoma endophyticum</name>
    <dbReference type="NCBI Taxonomy" id="662367"/>
    <lineage>
        <taxon>Bacteria</taxon>
        <taxon>Pseudomonadati</taxon>
        <taxon>Bacteroidota</taxon>
        <taxon>Cytophagia</taxon>
        <taxon>Cytophagales</taxon>
        <taxon>Cytophagaceae</taxon>
        <taxon>Spirosoma</taxon>
    </lineage>
</organism>
<name>A0A1I2EV27_9BACT</name>
<reference evidence="1 2" key="1">
    <citation type="submission" date="2016-10" db="EMBL/GenBank/DDBJ databases">
        <authorList>
            <person name="de Groot N.N."/>
        </authorList>
    </citation>
    <scope>NUCLEOTIDE SEQUENCE [LARGE SCALE GENOMIC DNA]</scope>
    <source>
        <strain evidence="1 2">DSM 26130</strain>
    </source>
</reference>
<dbReference type="AlphaFoldDB" id="A0A1I2EV27"/>
<dbReference type="EMBL" id="FOLQ01000023">
    <property type="protein sequence ID" value="SFE96467.1"/>
    <property type="molecule type" value="Genomic_DNA"/>
</dbReference>
<gene>
    <name evidence="1" type="ORF">SAMN05216167_12353</name>
</gene>
<sequence>MNKDLNQLISIYRRVWQSVRWQPYPFDEDLVYTTDDTVIENVLVRLNQLNPASNPHPSVIKKMATDTEVHYMMVGYDEAMILYWFTYFPNVGDSGYNLYRITNFTGPTVNLLEYGHRFGLPESSMAAFYMDVFSRLNEWARLLDLPYRYEVELQDEYMGFEQVDKPARVFPEPETPPTRTRSFWRRLWNHLFRN</sequence>
<keyword evidence="2" id="KW-1185">Reference proteome</keyword>
<dbReference type="Proteomes" id="UP000198598">
    <property type="component" value="Unassembled WGS sequence"/>
</dbReference>
<accession>A0A1I2EV27</accession>
<proteinExistence type="predicted"/>
<evidence type="ECO:0000313" key="1">
    <source>
        <dbReference type="EMBL" id="SFE96467.1"/>
    </source>
</evidence>
<evidence type="ECO:0000313" key="2">
    <source>
        <dbReference type="Proteomes" id="UP000198598"/>
    </source>
</evidence>